<dbReference type="RefSeq" id="WP_229668034.1">
    <property type="nucleotide sequence ID" value="NZ_BMLU01000001.1"/>
</dbReference>
<dbReference type="GO" id="GO:0006355">
    <property type="term" value="P:regulation of DNA-templated transcription"/>
    <property type="evidence" value="ECO:0007669"/>
    <property type="project" value="InterPro"/>
</dbReference>
<dbReference type="Gene3D" id="2.60.120.10">
    <property type="entry name" value="Jelly Rolls"/>
    <property type="match status" value="1"/>
</dbReference>
<dbReference type="InterPro" id="IPR012318">
    <property type="entry name" value="HTH_CRP"/>
</dbReference>
<dbReference type="PROSITE" id="PS51063">
    <property type="entry name" value="HTH_CRP_2"/>
    <property type="match status" value="1"/>
</dbReference>
<dbReference type="InterPro" id="IPR018490">
    <property type="entry name" value="cNMP-bd_dom_sf"/>
</dbReference>
<gene>
    <name evidence="5" type="ORF">EV664_101431</name>
</gene>
<dbReference type="Gene3D" id="1.10.10.10">
    <property type="entry name" value="Winged helix-like DNA-binding domain superfamily/Winged helix DNA-binding domain"/>
    <property type="match status" value="1"/>
</dbReference>
<dbReference type="SMART" id="SM00100">
    <property type="entry name" value="cNMP"/>
    <property type="match status" value="1"/>
</dbReference>
<organism evidence="5 6">
    <name type="scientific">Stakelama pacifica</name>
    <dbReference type="NCBI Taxonomy" id="517720"/>
    <lineage>
        <taxon>Bacteria</taxon>
        <taxon>Pseudomonadati</taxon>
        <taxon>Pseudomonadota</taxon>
        <taxon>Alphaproteobacteria</taxon>
        <taxon>Sphingomonadales</taxon>
        <taxon>Sphingomonadaceae</taxon>
        <taxon>Stakelama</taxon>
    </lineage>
</organism>
<dbReference type="GO" id="GO:0003677">
    <property type="term" value="F:DNA binding"/>
    <property type="evidence" value="ECO:0007669"/>
    <property type="project" value="UniProtKB-KW"/>
</dbReference>
<evidence type="ECO:0000256" key="3">
    <source>
        <dbReference type="ARBA" id="ARBA00023163"/>
    </source>
</evidence>
<accession>A0A4R6FY08</accession>
<keyword evidence="3" id="KW-0804">Transcription</keyword>
<dbReference type="Proteomes" id="UP000295493">
    <property type="component" value="Unassembled WGS sequence"/>
</dbReference>
<evidence type="ECO:0000256" key="2">
    <source>
        <dbReference type="ARBA" id="ARBA00023125"/>
    </source>
</evidence>
<keyword evidence="1" id="KW-0805">Transcription regulation</keyword>
<keyword evidence="2" id="KW-0238">DNA-binding</keyword>
<dbReference type="EMBL" id="SNWD01000001">
    <property type="protein sequence ID" value="TDN86853.1"/>
    <property type="molecule type" value="Genomic_DNA"/>
</dbReference>
<dbReference type="Pfam" id="PF00027">
    <property type="entry name" value="cNMP_binding"/>
    <property type="match status" value="1"/>
</dbReference>
<dbReference type="InterPro" id="IPR036388">
    <property type="entry name" value="WH-like_DNA-bd_sf"/>
</dbReference>
<dbReference type="CDD" id="cd00038">
    <property type="entry name" value="CAP_ED"/>
    <property type="match status" value="1"/>
</dbReference>
<reference evidence="5 6" key="1">
    <citation type="submission" date="2019-03" db="EMBL/GenBank/DDBJ databases">
        <title>Genomic Encyclopedia of Type Strains, Phase IV (KMG-IV): sequencing the most valuable type-strain genomes for metagenomic binning, comparative biology and taxonomic classification.</title>
        <authorList>
            <person name="Goeker M."/>
        </authorList>
    </citation>
    <scope>NUCLEOTIDE SEQUENCE [LARGE SCALE GENOMIC DNA]</scope>
    <source>
        <strain evidence="5 6">DSM 25059</strain>
    </source>
</reference>
<evidence type="ECO:0000256" key="1">
    <source>
        <dbReference type="ARBA" id="ARBA00023015"/>
    </source>
</evidence>
<dbReference type="InterPro" id="IPR036390">
    <property type="entry name" value="WH_DNA-bd_sf"/>
</dbReference>
<evidence type="ECO:0000259" key="4">
    <source>
        <dbReference type="PROSITE" id="PS51063"/>
    </source>
</evidence>
<feature type="domain" description="HTH crp-type" evidence="4">
    <location>
        <begin position="149"/>
        <end position="223"/>
    </location>
</feature>
<dbReference type="SUPFAM" id="SSF51206">
    <property type="entry name" value="cAMP-binding domain-like"/>
    <property type="match status" value="1"/>
</dbReference>
<evidence type="ECO:0000313" key="5">
    <source>
        <dbReference type="EMBL" id="TDN86853.1"/>
    </source>
</evidence>
<proteinExistence type="predicted"/>
<evidence type="ECO:0000313" key="6">
    <source>
        <dbReference type="Proteomes" id="UP000295493"/>
    </source>
</evidence>
<keyword evidence="6" id="KW-1185">Reference proteome</keyword>
<dbReference type="InterPro" id="IPR000595">
    <property type="entry name" value="cNMP-bd_dom"/>
</dbReference>
<dbReference type="Pfam" id="PF13545">
    <property type="entry name" value="HTH_Crp_2"/>
    <property type="match status" value="1"/>
</dbReference>
<name>A0A4R6FY08_9SPHN</name>
<dbReference type="InterPro" id="IPR014710">
    <property type="entry name" value="RmlC-like_jellyroll"/>
</dbReference>
<dbReference type="SUPFAM" id="SSF46785">
    <property type="entry name" value="Winged helix' DNA-binding domain"/>
    <property type="match status" value="1"/>
</dbReference>
<sequence>MSAPTPLPDVSNEPALTRLNRLAALDEAAQSELNASLRRRRSAQARREVVAEGEVITEPLLILRGWAARVRVLPDGRRQLINFLLPGDLIGLCRHPDPCTASTILAITDVQYCTAPRGAPDAPLGIAYAVSRAIEEAYLLSAITRLGRLNAQERLHDLFLEVLERMQLAGITSDNSIPMPLTQEVLADALGLTSVHVNRMIQLSRRQGHLVLAGGTLTITDPDALGSMIGRSPVRIWGGC</sequence>
<comment type="caution">
    <text evidence="5">The sequence shown here is derived from an EMBL/GenBank/DDBJ whole genome shotgun (WGS) entry which is preliminary data.</text>
</comment>
<protein>
    <submittedName>
        <fullName evidence="5">CRP-like cAMP-binding protein</fullName>
    </submittedName>
</protein>
<dbReference type="AlphaFoldDB" id="A0A4R6FY08"/>